<dbReference type="AlphaFoldDB" id="A0A977KWA0"/>
<proteinExistence type="predicted"/>
<keyword evidence="1" id="KW-0812">Transmembrane</keyword>
<feature type="transmembrane region" description="Helical" evidence="1">
    <location>
        <begin position="57"/>
        <end position="76"/>
    </location>
</feature>
<dbReference type="Proteomes" id="UP001065613">
    <property type="component" value="Chromosome"/>
</dbReference>
<accession>A0A977KWA0</accession>
<dbReference type="KEGG" id="wna:KA717_28960"/>
<name>A0A977KWA0_9CYAN</name>
<reference evidence="2" key="1">
    <citation type="submission" date="2021-04" db="EMBL/GenBank/DDBJ databases">
        <title>Genome sequence of Woronichinia naegeliana from Washington state freshwater lake bloom.</title>
        <authorList>
            <person name="Dreher T.W."/>
        </authorList>
    </citation>
    <scope>NUCLEOTIDE SEQUENCE</scope>
    <source>
        <strain evidence="2">WA131</strain>
    </source>
</reference>
<protein>
    <submittedName>
        <fullName evidence="2">Uncharacterized protein</fullName>
    </submittedName>
</protein>
<evidence type="ECO:0000256" key="1">
    <source>
        <dbReference type="SAM" id="Phobius"/>
    </source>
</evidence>
<keyword evidence="1" id="KW-1133">Transmembrane helix</keyword>
<gene>
    <name evidence="2" type="ORF">KA717_28960</name>
</gene>
<dbReference type="EMBL" id="CP073041">
    <property type="protein sequence ID" value="UXE59735.1"/>
    <property type="molecule type" value="Genomic_DNA"/>
</dbReference>
<organism evidence="2">
    <name type="scientific">Woronichinia naegeliana WA131</name>
    <dbReference type="NCBI Taxonomy" id="2824559"/>
    <lineage>
        <taxon>Bacteria</taxon>
        <taxon>Bacillati</taxon>
        <taxon>Cyanobacteriota</taxon>
        <taxon>Cyanophyceae</taxon>
        <taxon>Synechococcales</taxon>
        <taxon>Coelosphaeriaceae</taxon>
        <taxon>Woronichinia</taxon>
    </lineage>
</organism>
<sequence length="91" mass="10287">MNADYDIYTNKDLFAPVIFRSDFNSFKTINGNQAWSLFFTAGKEDKELGLNPEFGRFFTNLLIAIAFTGGIWAFCFSHAPLFGFSHTPFIG</sequence>
<evidence type="ECO:0000313" key="2">
    <source>
        <dbReference type="EMBL" id="UXE59735.1"/>
    </source>
</evidence>
<keyword evidence="1" id="KW-0472">Membrane</keyword>